<dbReference type="RefSeq" id="WP_119585830.1">
    <property type="nucleotide sequence ID" value="NZ_JAWVBH010000001.1"/>
</dbReference>
<dbReference type="OrthoDB" id="7721587at2"/>
<dbReference type="InterPro" id="IPR038128">
    <property type="entry name" value="Gamma_PGA_hydro_sf"/>
</dbReference>
<accession>A0A418IJ20</accession>
<evidence type="ECO:0000313" key="1">
    <source>
        <dbReference type="EMBL" id="RIN03013.1"/>
    </source>
</evidence>
<dbReference type="InterPro" id="IPR008585">
    <property type="entry name" value="Gamma_PGA_hydro"/>
</dbReference>
<dbReference type="Pfam" id="PF05908">
    <property type="entry name" value="Gamma_PGA_hydro"/>
    <property type="match status" value="1"/>
</dbReference>
<keyword evidence="2" id="KW-1185">Reference proteome</keyword>
<comment type="caution">
    <text evidence="1">The sequence shown here is derived from an EMBL/GenBank/DDBJ whole genome shotgun (WGS) entry which is preliminary data.</text>
</comment>
<dbReference type="Proteomes" id="UP000286317">
    <property type="component" value="Unassembled WGS sequence"/>
</dbReference>
<gene>
    <name evidence="1" type="ORF">BU112_00800</name>
</gene>
<evidence type="ECO:0000313" key="2">
    <source>
        <dbReference type="Proteomes" id="UP000286317"/>
    </source>
</evidence>
<sequence>MYFLKAITVSYFKRIRAISLCLFATITFVTILPSSNLYAADLYSSMSELMDDTETGTDWQLSYRNNQSNTLIAAIHGGNIEAGTTELSTLTATLGNYNYYSFQGIRTLNNAELHVTSTNFDEPVVEDMQQEVSNSVMIHGASGSEPAVYIGGRDEQLKTSIENALLAKGFNVLESPSHLEGTSSQNIANKNAKGAGVQLELTYALRQSFFNNQNLSMNSRSNEANWSITMYAFAQAIHQAIEENN</sequence>
<dbReference type="Gene3D" id="3.40.630.100">
    <property type="entry name" value="Poly-gamma-glutamate hydrolase, zinc-binding motif"/>
    <property type="match status" value="1"/>
</dbReference>
<dbReference type="EMBL" id="QXUF01000003">
    <property type="protein sequence ID" value="RIN03013.1"/>
    <property type="molecule type" value="Genomic_DNA"/>
</dbReference>
<dbReference type="AlphaFoldDB" id="A0A418IJ20"/>
<name>A0A418IJ20_9STAP</name>
<evidence type="ECO:0008006" key="3">
    <source>
        <dbReference type="Google" id="ProtNLM"/>
    </source>
</evidence>
<proteinExistence type="predicted"/>
<organism evidence="1 2">
    <name type="scientific">Staphylococcus shinii</name>
    <dbReference type="NCBI Taxonomy" id="2912228"/>
    <lineage>
        <taxon>Bacteria</taxon>
        <taxon>Bacillati</taxon>
        <taxon>Bacillota</taxon>
        <taxon>Bacilli</taxon>
        <taxon>Bacillales</taxon>
        <taxon>Staphylococcaceae</taxon>
        <taxon>Staphylococcus</taxon>
    </lineage>
</organism>
<reference evidence="1 2" key="1">
    <citation type="journal article" date="2016" name="Front. Microbiol.">
        <title>Comprehensive Phylogenetic Analysis of Bovine Non-aureus Staphylococci Species Based on Whole-Genome Sequencing.</title>
        <authorList>
            <person name="Naushad S."/>
            <person name="Barkema H.W."/>
            <person name="Luby C."/>
            <person name="Condas L.A."/>
            <person name="Nobrega D.B."/>
            <person name="Carson D.A."/>
            <person name="De Buck J."/>
        </authorList>
    </citation>
    <scope>NUCLEOTIDE SEQUENCE [LARGE SCALE GENOMIC DNA]</scope>
    <source>
        <strain evidence="1 2">SNUC 4554</strain>
    </source>
</reference>
<protein>
    <recommendedName>
        <fullName evidence="3">Poly-gamma-glutamate hydrolase family protein</fullName>
    </recommendedName>
</protein>